<dbReference type="Gene3D" id="1.20.80.10">
    <property type="match status" value="1"/>
</dbReference>
<dbReference type="GO" id="GO:0006631">
    <property type="term" value="P:fatty acid metabolic process"/>
    <property type="evidence" value="ECO:0007669"/>
    <property type="project" value="TreeGrafter"/>
</dbReference>
<organism evidence="5">
    <name type="scientific">Davidia involucrata</name>
    <name type="common">Dove tree</name>
    <dbReference type="NCBI Taxonomy" id="16924"/>
    <lineage>
        <taxon>Eukaryota</taxon>
        <taxon>Viridiplantae</taxon>
        <taxon>Streptophyta</taxon>
        <taxon>Embryophyta</taxon>
        <taxon>Tracheophyta</taxon>
        <taxon>Spermatophyta</taxon>
        <taxon>Magnoliopsida</taxon>
        <taxon>eudicotyledons</taxon>
        <taxon>Gunneridae</taxon>
        <taxon>Pentapetalae</taxon>
        <taxon>asterids</taxon>
        <taxon>Cornales</taxon>
        <taxon>Nyssaceae</taxon>
        <taxon>Davidia</taxon>
    </lineage>
</organism>
<dbReference type="InterPro" id="IPR014352">
    <property type="entry name" value="FERM/acyl-CoA-bd_prot_sf"/>
</dbReference>
<dbReference type="EMBL" id="GHES01017819">
    <property type="protein sequence ID" value="MPA48378.1"/>
    <property type="molecule type" value="Transcribed_RNA"/>
</dbReference>
<reference evidence="5" key="1">
    <citation type="submission" date="2019-08" db="EMBL/GenBank/DDBJ databases">
        <title>Reference gene set and small RNA set construction with multiple tissues from Davidia involucrata Baill.</title>
        <authorList>
            <person name="Yang H."/>
            <person name="Zhou C."/>
            <person name="Li G."/>
            <person name="Wang J."/>
            <person name="Gao P."/>
            <person name="Wang M."/>
            <person name="Wang R."/>
            <person name="Zhao Y."/>
        </authorList>
    </citation>
    <scope>NUCLEOTIDE SEQUENCE</scope>
    <source>
        <tissue evidence="5">Mixed with DoveR01_LX</tissue>
    </source>
</reference>
<evidence type="ECO:0000259" key="4">
    <source>
        <dbReference type="PROSITE" id="PS51228"/>
    </source>
</evidence>
<sequence length="428" mass="46635">MELFQDLLMTAFLALIFSFLVAKVVSMAMAGDVGLDSTKNADFETVTEEVKFDRGLRVQSTEIKRKVQFVEEVVKTVDEFEGEDSVDKLESSSCGDEFAEKRCDSAELCDSVGQLEVEENVVQVSDVVGLPEKSSEGGFKEEEVAAEIVGEFEFGVKQENRVTGFDGLVVEERSHSTKPAHEFDGTNEEKNIATVSLNVEENIIENSGDDDEIGVELASADVVVDQIEEVRGVESGENKRSGIQGGLNEGVEEEELDGDEDEDDDWEGIERTELEKVFAAAANYVGCGVEDDRLANVGNDVQMQLYGLHKVAMEGPCHEPQPMALKVSARAKWNAWQRLGNMSPDVAMENYINLLSDTVPGWMESDPAGDGKQDSSQAGIPGALDSDMNTYLHNQSNSNKESSKLELKSGMGGGDLTGDSNSVNRVKE</sequence>
<feature type="region of interest" description="Disordered" evidence="3">
    <location>
        <begin position="362"/>
        <end position="428"/>
    </location>
</feature>
<comment type="similarity">
    <text evidence="1">Belongs to the ACBP family.</text>
</comment>
<dbReference type="InterPro" id="IPR000582">
    <property type="entry name" value="Acyl-CoA-binding_protein"/>
</dbReference>
<dbReference type="PANTHER" id="PTHR23310">
    <property type="entry name" value="ACYL-COA-BINDING PROTEIN, ACBP"/>
    <property type="match status" value="1"/>
</dbReference>
<feature type="region of interest" description="Disordered" evidence="3">
    <location>
        <begin position="233"/>
        <end position="265"/>
    </location>
</feature>
<dbReference type="AlphaFoldDB" id="A0A5B6ZXW8"/>
<keyword evidence="2" id="KW-0446">Lipid-binding</keyword>
<dbReference type="PANTHER" id="PTHR23310:SF105">
    <property type="entry name" value="ACYL-COA-BINDING DOMAIN-CONTAINING PROTEIN 5"/>
    <property type="match status" value="1"/>
</dbReference>
<dbReference type="Pfam" id="PF00887">
    <property type="entry name" value="ACBP"/>
    <property type="match status" value="1"/>
</dbReference>
<evidence type="ECO:0000256" key="1">
    <source>
        <dbReference type="ARBA" id="ARBA00005567"/>
    </source>
</evidence>
<evidence type="ECO:0000256" key="2">
    <source>
        <dbReference type="ARBA" id="ARBA00023121"/>
    </source>
</evidence>
<proteinExistence type="inferred from homology"/>
<dbReference type="InterPro" id="IPR035984">
    <property type="entry name" value="Acyl-CoA-binding_sf"/>
</dbReference>
<feature type="domain" description="ACB" evidence="4">
    <location>
        <begin position="274"/>
        <end position="364"/>
    </location>
</feature>
<dbReference type="SUPFAM" id="SSF47027">
    <property type="entry name" value="Acyl-CoA binding protein"/>
    <property type="match status" value="1"/>
</dbReference>
<dbReference type="PROSITE" id="PS51228">
    <property type="entry name" value="ACB_2"/>
    <property type="match status" value="1"/>
</dbReference>
<evidence type="ECO:0000313" key="5">
    <source>
        <dbReference type="EMBL" id="MPA48378.1"/>
    </source>
</evidence>
<feature type="compositionally biased region" description="Acidic residues" evidence="3">
    <location>
        <begin position="250"/>
        <end position="265"/>
    </location>
</feature>
<protein>
    <submittedName>
        <fullName evidence="5">Putative Acyl-CoA-binding domain 3</fullName>
    </submittedName>
</protein>
<feature type="compositionally biased region" description="Polar residues" evidence="3">
    <location>
        <begin position="418"/>
        <end position="428"/>
    </location>
</feature>
<accession>A0A5B6ZXW8</accession>
<gene>
    <name evidence="5" type="ORF">Din_017819</name>
</gene>
<evidence type="ECO:0000256" key="3">
    <source>
        <dbReference type="SAM" id="MobiDB-lite"/>
    </source>
</evidence>
<name>A0A5B6ZXW8_DAVIN</name>
<dbReference type="GO" id="GO:0000062">
    <property type="term" value="F:fatty-acyl-CoA binding"/>
    <property type="evidence" value="ECO:0007669"/>
    <property type="project" value="InterPro"/>
</dbReference>